<reference evidence="1 2" key="1">
    <citation type="journal article" date="2018" name="IMA Fungus">
        <title>IMA Genome-F 9: Draft genome sequence of Annulohypoxylon stygium, Aspergillus mulundensis, Berkeleyomyces basicola (syn. Thielaviopsis basicola), Ceratocystis smalleyi, two Cercospora beticola strains, Coleophoma cylindrospora, Fusarium fracticaudum, Phialophora cf. hyalina, and Morchella septimelata.</title>
        <authorList>
            <person name="Wingfield B.D."/>
            <person name="Bills G.F."/>
            <person name="Dong Y."/>
            <person name="Huang W."/>
            <person name="Nel W.J."/>
            <person name="Swalarsk-Parry B.S."/>
            <person name="Vaghefi N."/>
            <person name="Wilken P.M."/>
            <person name="An Z."/>
            <person name="de Beer Z.W."/>
            <person name="De Vos L."/>
            <person name="Chen L."/>
            <person name="Duong T.A."/>
            <person name="Gao Y."/>
            <person name="Hammerbacher A."/>
            <person name="Kikkert J.R."/>
            <person name="Li Y."/>
            <person name="Li H."/>
            <person name="Li K."/>
            <person name="Li Q."/>
            <person name="Liu X."/>
            <person name="Ma X."/>
            <person name="Naidoo K."/>
            <person name="Pethybridge S.J."/>
            <person name="Sun J."/>
            <person name="Steenkamp E.T."/>
            <person name="van der Nest M.A."/>
            <person name="van Wyk S."/>
            <person name="Wingfield M.J."/>
            <person name="Xiong C."/>
            <person name="Yue Q."/>
            <person name="Zhang X."/>
        </authorList>
    </citation>
    <scope>NUCLEOTIDE SEQUENCE [LARGE SCALE GENOMIC DNA]</scope>
    <source>
        <strain evidence="1 2">BP 5553</strain>
    </source>
</reference>
<dbReference type="EMBL" id="NPIC01000002">
    <property type="protein sequence ID" value="RDL39334.1"/>
    <property type="molecule type" value="Genomic_DNA"/>
</dbReference>
<organism evidence="1 2">
    <name type="scientific">Venustampulla echinocandica</name>
    <dbReference type="NCBI Taxonomy" id="2656787"/>
    <lineage>
        <taxon>Eukaryota</taxon>
        <taxon>Fungi</taxon>
        <taxon>Dikarya</taxon>
        <taxon>Ascomycota</taxon>
        <taxon>Pezizomycotina</taxon>
        <taxon>Leotiomycetes</taxon>
        <taxon>Helotiales</taxon>
        <taxon>Pleuroascaceae</taxon>
        <taxon>Venustampulla</taxon>
    </lineage>
</organism>
<keyword evidence="2" id="KW-1185">Reference proteome</keyword>
<evidence type="ECO:0000313" key="1">
    <source>
        <dbReference type="EMBL" id="RDL39334.1"/>
    </source>
</evidence>
<name>A0A370TUY0_9HELO</name>
<dbReference type="RefSeq" id="XP_031871990.1">
    <property type="nucleotide sequence ID" value="XM_032012297.1"/>
</dbReference>
<protein>
    <submittedName>
        <fullName evidence="1">Uncharacterized protein</fullName>
    </submittedName>
</protein>
<proteinExistence type="predicted"/>
<dbReference type="AlphaFoldDB" id="A0A370TUY0"/>
<sequence length="135" mass="14859">MSLADLKAGGLYVILFIRGDPPEQDNFHWGLYLHKNVASGGIKLFRITDVPAGWEGYVDQALRTYDNQVNTPGMTCKCSDLTALEREIKDWGNANAPGAARNEQPRPLASSQICYTVPFDEVSASLMLDKLEAVV</sequence>
<dbReference type="OrthoDB" id="3016366at2759"/>
<evidence type="ECO:0000313" key="2">
    <source>
        <dbReference type="Proteomes" id="UP000254866"/>
    </source>
</evidence>
<accession>A0A370TUY0</accession>
<dbReference type="Proteomes" id="UP000254866">
    <property type="component" value="Unassembled WGS sequence"/>
</dbReference>
<dbReference type="GeneID" id="43596523"/>
<gene>
    <name evidence="1" type="ORF">BP5553_03674</name>
</gene>
<comment type="caution">
    <text evidence="1">The sequence shown here is derived from an EMBL/GenBank/DDBJ whole genome shotgun (WGS) entry which is preliminary data.</text>
</comment>